<dbReference type="Gene3D" id="3.90.1150.10">
    <property type="entry name" value="Aspartate Aminotransferase, domain 1"/>
    <property type="match status" value="1"/>
</dbReference>
<evidence type="ECO:0000313" key="3">
    <source>
        <dbReference type="EMBL" id="THU72432.1"/>
    </source>
</evidence>
<dbReference type="InterPro" id="IPR015424">
    <property type="entry name" value="PyrdxlP-dep_Trfase"/>
</dbReference>
<feature type="region of interest" description="Disordered" evidence="1">
    <location>
        <begin position="9"/>
        <end position="36"/>
    </location>
</feature>
<evidence type="ECO:0000259" key="2">
    <source>
        <dbReference type="Pfam" id="PF00266"/>
    </source>
</evidence>
<feature type="domain" description="Aminotransferase class V" evidence="2">
    <location>
        <begin position="237"/>
        <end position="449"/>
    </location>
</feature>
<comment type="caution">
    <text evidence="3">The sequence shown here is derived from an EMBL/GenBank/DDBJ whole genome shotgun (WGS) entry which is preliminary data.</text>
</comment>
<dbReference type="SUPFAM" id="SSF53383">
    <property type="entry name" value="PLP-dependent transferases"/>
    <property type="match status" value="1"/>
</dbReference>
<dbReference type="InterPro" id="IPR000192">
    <property type="entry name" value="Aminotrans_V_dom"/>
</dbReference>
<keyword evidence="4" id="KW-1185">Reference proteome</keyword>
<sequence>MSLLVMSPVEAAGVHQGQPSSPDSTKRGDAKTDLTNTLGDAHDELQLLKLFRAWIPESTDIGGGEGDEHDGDRKFRWLRSQIIGAEAEFETPFGRRRITYSDHTASGRFLRFIEEFLQRDVLPFYGNTHTVDSYVGLYTGKLVQQASHYVKQCMGASPHDVLLFCGSGCTAAIKRLQEVMGITVPSILRSAVLSHLPPSERWVVFVGPHEHHSNLLSWRESLAEVVEIGLDAGELDGYDAVYLSPHKFIGGPGSPGILLMNEDLYRIRGIPPSTSGGGTVLYVSGYDKDTLYCNDVEEREDAGTPAIVQKIRAAVAFRVKEWAGHGAIQRAEARLLRRALGRVLGNPRVLVLGSATESRQPVVSFVVYPEGTRGRHLHCRFVTRLLNDLFGIQARGGCACAGPYGHVLLGIGRTRSKAIKSAVEKGYEGIRPGWTRVSFAYYTLWEEMEFVVDAIEFVAQYGDRFLQLYSFDWKTGDWEYMHDKNVIPIKDGDYIGNTYDEYMTYARGIVDFLPHHTVVRHVPESIDPELVNFML</sequence>
<dbReference type="Gene3D" id="3.40.640.10">
    <property type="entry name" value="Type I PLP-dependent aspartate aminotransferase-like (Major domain)"/>
    <property type="match status" value="1"/>
</dbReference>
<protein>
    <recommendedName>
        <fullName evidence="2">Aminotransferase class V domain-containing protein</fullName>
    </recommendedName>
</protein>
<accession>A0A4S8KBF4</accession>
<proteinExistence type="predicted"/>
<dbReference type="InterPro" id="IPR015421">
    <property type="entry name" value="PyrdxlP-dep_Trfase_major"/>
</dbReference>
<dbReference type="PANTHER" id="PTHR43586:SF19">
    <property type="entry name" value="OS01G0729600 PROTEIN"/>
    <property type="match status" value="1"/>
</dbReference>
<dbReference type="AlphaFoldDB" id="A0A4S8KBF4"/>
<name>A0A4S8KBF4_MUSBA</name>
<dbReference type="Proteomes" id="UP000317650">
    <property type="component" value="Chromosome 4"/>
</dbReference>
<gene>
    <name evidence="3" type="ORF">C4D60_Mb04t12070</name>
</gene>
<dbReference type="InterPro" id="IPR015422">
    <property type="entry name" value="PyrdxlP-dep_Trfase_small"/>
</dbReference>
<evidence type="ECO:0000256" key="1">
    <source>
        <dbReference type="SAM" id="MobiDB-lite"/>
    </source>
</evidence>
<dbReference type="EMBL" id="PYDT01000001">
    <property type="protein sequence ID" value="THU72432.1"/>
    <property type="molecule type" value="Genomic_DNA"/>
</dbReference>
<organism evidence="3 4">
    <name type="scientific">Musa balbisiana</name>
    <name type="common">Banana</name>
    <dbReference type="NCBI Taxonomy" id="52838"/>
    <lineage>
        <taxon>Eukaryota</taxon>
        <taxon>Viridiplantae</taxon>
        <taxon>Streptophyta</taxon>
        <taxon>Embryophyta</taxon>
        <taxon>Tracheophyta</taxon>
        <taxon>Spermatophyta</taxon>
        <taxon>Magnoliopsida</taxon>
        <taxon>Liliopsida</taxon>
        <taxon>Zingiberales</taxon>
        <taxon>Musaceae</taxon>
        <taxon>Musa</taxon>
    </lineage>
</organism>
<dbReference type="STRING" id="52838.A0A4S8KBF4"/>
<evidence type="ECO:0000313" key="4">
    <source>
        <dbReference type="Proteomes" id="UP000317650"/>
    </source>
</evidence>
<dbReference type="PANTHER" id="PTHR43586">
    <property type="entry name" value="CYSTEINE DESULFURASE"/>
    <property type="match status" value="1"/>
</dbReference>
<dbReference type="Pfam" id="PF00266">
    <property type="entry name" value="Aminotran_5"/>
    <property type="match status" value="1"/>
</dbReference>
<reference evidence="3 4" key="1">
    <citation type="journal article" date="2019" name="Nat. Plants">
        <title>Genome sequencing of Musa balbisiana reveals subgenome evolution and function divergence in polyploid bananas.</title>
        <authorList>
            <person name="Yao X."/>
        </authorList>
    </citation>
    <scope>NUCLEOTIDE SEQUENCE [LARGE SCALE GENOMIC DNA]</scope>
    <source>
        <strain evidence="4">cv. DH-PKW</strain>
        <tissue evidence="3">Leaves</tissue>
    </source>
</reference>